<sequence length="64" mass="7202">MSDHIWEGDQHVAYIKDGFAFDRQDRKRYRIDGDKLADINTGEVVGYLTQAGRPGTVSKAGLFD</sequence>
<protein>
    <submittedName>
        <fullName evidence="1">Uncharacterized protein</fullName>
    </submittedName>
</protein>
<evidence type="ECO:0000313" key="1">
    <source>
        <dbReference type="EMBL" id="SHN83545.1"/>
    </source>
</evidence>
<dbReference type="EMBL" id="LT670849">
    <property type="protein sequence ID" value="SHN83545.1"/>
    <property type="molecule type" value="Genomic_DNA"/>
</dbReference>
<name>A0A1M7UKW2_9BRAD</name>
<accession>A0A1M7UKW2</accession>
<proteinExistence type="predicted"/>
<dbReference type="AlphaFoldDB" id="A0A1M7UKW2"/>
<reference evidence="2" key="1">
    <citation type="submission" date="2016-11" db="EMBL/GenBank/DDBJ databases">
        <authorList>
            <person name="Varghese N."/>
            <person name="Submissions S."/>
        </authorList>
    </citation>
    <scope>NUCLEOTIDE SEQUENCE [LARGE SCALE GENOMIC DNA]</scope>
    <source>
        <strain evidence="2">GAS401</strain>
    </source>
</reference>
<keyword evidence="2" id="KW-1185">Reference proteome</keyword>
<dbReference type="RefSeq" id="WP_072822740.1">
    <property type="nucleotide sequence ID" value="NZ_LT670849.1"/>
</dbReference>
<gene>
    <name evidence="1" type="ORF">SAMN05444170_5544</name>
</gene>
<dbReference type="Proteomes" id="UP000184096">
    <property type="component" value="Chromosome I"/>
</dbReference>
<evidence type="ECO:0000313" key="2">
    <source>
        <dbReference type="Proteomes" id="UP000184096"/>
    </source>
</evidence>
<organism evidence="1 2">
    <name type="scientific">Bradyrhizobium erythrophlei</name>
    <dbReference type="NCBI Taxonomy" id="1437360"/>
    <lineage>
        <taxon>Bacteria</taxon>
        <taxon>Pseudomonadati</taxon>
        <taxon>Pseudomonadota</taxon>
        <taxon>Alphaproteobacteria</taxon>
        <taxon>Hyphomicrobiales</taxon>
        <taxon>Nitrobacteraceae</taxon>
        <taxon>Bradyrhizobium</taxon>
    </lineage>
</organism>